<comment type="caution">
    <text evidence="3">The sequence shown here is derived from an EMBL/GenBank/DDBJ whole genome shotgun (WGS) entry which is preliminary data.</text>
</comment>
<evidence type="ECO:0000259" key="2">
    <source>
        <dbReference type="Pfam" id="PF00326"/>
    </source>
</evidence>
<accession>A0ABS5WV12</accession>
<evidence type="ECO:0000256" key="1">
    <source>
        <dbReference type="ARBA" id="ARBA00022801"/>
    </source>
</evidence>
<dbReference type="SUPFAM" id="SSF53474">
    <property type="entry name" value="alpha/beta-Hydrolases"/>
    <property type="match status" value="1"/>
</dbReference>
<dbReference type="GO" id="GO:0016787">
    <property type="term" value="F:hydrolase activity"/>
    <property type="evidence" value="ECO:0007669"/>
    <property type="project" value="UniProtKB-KW"/>
</dbReference>
<sequence>MFKKLLIGLSAVAAVAAGTGLYLTRDTAPTHPVLKASALPPLIPTRAFYADPRSAFGYVASSNGSLVAFQQASIFGRSITVQEVATKKTIAEFPGDLSGYRWHPTKHLLRFIHKGNEWEADPKSPEPENWTRTSPISLSGWWIIQGYPTDDTLPALVLGKRNNREHPHLWHVSQDGVTAEIITKGTSKTQSWLLDENDTPLLRIDSLDTATLRLVRSTENGWEKLIDIHINDTFQPVSNVRADGTVLVRSSRGRDKVALVSFDTKTAEETVLIENPDEDVGGTTALTYAREPDFIRMGTNTHEKVALTERGQVFLDILAEFPQPFSLGATATTASGRYVTQAISPQSKSFVYLLIDLQEKRYEVLGEYHFRRFKDHLVQPEVVTFTARDGLEIPAVLTMPKDVAGPIPFIVFIHGGPAGQVGPDYGHGTQFLVNRGYGVLSVNFRGSIGFGKEFQAKGYREFGRAMQDDIADAALWLVDQGMADTDALVAMGMSYGGYSAALAMTRDPGLFDAAIVEFPMLDAEFQTKHHPGFWNNSLETWTRYFGDIDVPEDVDKMQRFSPSDRIARLHGPMLVLGGQKDQITAIQQVRNFETDAHMAGKDVQVHYFPNAGHGVRHWRDKLRQARLREDFLAKTVGGRSGGYEFVEDAPDFID</sequence>
<dbReference type="PANTHER" id="PTHR42776">
    <property type="entry name" value="SERINE PEPTIDASE S9 FAMILY MEMBER"/>
    <property type="match status" value="1"/>
</dbReference>
<keyword evidence="4" id="KW-1185">Reference proteome</keyword>
<proteinExistence type="predicted"/>
<gene>
    <name evidence="3" type="ORF">KL867_18110</name>
</gene>
<dbReference type="InterPro" id="IPR001375">
    <property type="entry name" value="Peptidase_S9_cat"/>
</dbReference>
<dbReference type="EMBL" id="JAHHDY010000018">
    <property type="protein sequence ID" value="MBT3142985.1"/>
    <property type="molecule type" value="Genomic_DNA"/>
</dbReference>
<name>A0ABS5WV12_9RHOB</name>
<feature type="domain" description="Peptidase S9 prolyl oligopeptidase catalytic" evidence="2">
    <location>
        <begin position="425"/>
        <end position="637"/>
    </location>
</feature>
<dbReference type="RefSeq" id="WP_215194150.1">
    <property type="nucleotide sequence ID" value="NZ_JAHHDY010000018.1"/>
</dbReference>
<dbReference type="Pfam" id="PF00326">
    <property type="entry name" value="Peptidase_S9"/>
    <property type="match status" value="1"/>
</dbReference>
<evidence type="ECO:0000313" key="4">
    <source>
        <dbReference type="Proteomes" id="UP000763802"/>
    </source>
</evidence>
<dbReference type="Gene3D" id="3.40.50.1820">
    <property type="entry name" value="alpha/beta hydrolase"/>
    <property type="match status" value="1"/>
</dbReference>
<evidence type="ECO:0000313" key="3">
    <source>
        <dbReference type="EMBL" id="MBT3142985.1"/>
    </source>
</evidence>
<reference evidence="3 4" key="1">
    <citation type="submission" date="2021-05" db="EMBL/GenBank/DDBJ databases">
        <title>Draft genomes of marine bacteria isolated from model chitin particles.</title>
        <authorList>
            <person name="Datta M.S."/>
            <person name="Schwartzman J.A."/>
            <person name="Cordero O."/>
        </authorList>
    </citation>
    <scope>NUCLEOTIDE SEQUENCE [LARGE SCALE GENOMIC DNA]</scope>
    <source>
        <strain evidence="3 4">4E07</strain>
    </source>
</reference>
<organism evidence="3 4">
    <name type="scientific">Falsiruegeria litorea</name>
    <dbReference type="NCBI Taxonomy" id="1280831"/>
    <lineage>
        <taxon>Bacteria</taxon>
        <taxon>Pseudomonadati</taxon>
        <taxon>Pseudomonadota</taxon>
        <taxon>Alphaproteobacteria</taxon>
        <taxon>Rhodobacterales</taxon>
        <taxon>Roseobacteraceae</taxon>
        <taxon>Falsiruegeria</taxon>
    </lineage>
</organism>
<keyword evidence="1 3" id="KW-0378">Hydrolase</keyword>
<dbReference type="Proteomes" id="UP000763802">
    <property type="component" value="Unassembled WGS sequence"/>
</dbReference>
<protein>
    <submittedName>
        <fullName evidence="3">Alpha/beta fold hydrolase</fullName>
    </submittedName>
</protein>
<dbReference type="SUPFAM" id="SSF82171">
    <property type="entry name" value="DPP6 N-terminal domain-like"/>
    <property type="match status" value="1"/>
</dbReference>
<dbReference type="InterPro" id="IPR029058">
    <property type="entry name" value="AB_hydrolase_fold"/>
</dbReference>
<dbReference type="PANTHER" id="PTHR42776:SF27">
    <property type="entry name" value="DIPEPTIDYL PEPTIDASE FAMILY MEMBER 6"/>
    <property type="match status" value="1"/>
</dbReference>